<evidence type="ECO:0000313" key="3">
    <source>
        <dbReference type="Proteomes" id="UP000694523"/>
    </source>
</evidence>
<dbReference type="PANTHER" id="PTHR15904:SF19">
    <property type="entry name" value="PROTEIN FAM13C"/>
    <property type="match status" value="1"/>
</dbReference>
<dbReference type="Ensembl" id="ENSNMLT00000018973.1">
    <property type="protein sequence ID" value="ENSNMLP00000016861.1"/>
    <property type="gene ID" value="ENSNMLG00000011168.1"/>
</dbReference>
<sequence length="243" mass="27060">MFCFCFQSPSLKLRALDAELGPSPSPADPRAPEDHPAQQQPFTCEEKQLPLLFHLPPSLDTVKSTQSGKTKVTVDTAVHPLFFASRDKSSPVCTANPVSPNATDTSPLLSRITTSDCPVPSPRCPNISHSLRFNLDPDTAPSPPSTQEVRMMRSNVLAEAEEGGLSITMLNRHIHYLRKRIRRFEKCFEQERHYKPAHNDKTANPEVARLMKELIKSRKQLKGNVPFPDSPGEDMLAEVLALL</sequence>
<dbReference type="PANTHER" id="PTHR15904">
    <property type="entry name" value="FAM13"/>
    <property type="match status" value="1"/>
</dbReference>
<feature type="region of interest" description="Disordered" evidence="1">
    <location>
        <begin position="18"/>
        <end position="39"/>
    </location>
</feature>
<accession>A0A8C6T8J4</accession>
<dbReference type="AlphaFoldDB" id="A0A8C6T8J4"/>
<dbReference type="InterPro" id="IPR039102">
    <property type="entry name" value="FAM13"/>
</dbReference>
<keyword evidence="3" id="KW-1185">Reference proteome</keyword>
<protein>
    <submittedName>
        <fullName evidence="2">Uncharacterized protein</fullName>
    </submittedName>
</protein>
<organism evidence="2 3">
    <name type="scientific">Neogobius melanostomus</name>
    <name type="common">round goby</name>
    <dbReference type="NCBI Taxonomy" id="47308"/>
    <lineage>
        <taxon>Eukaryota</taxon>
        <taxon>Metazoa</taxon>
        <taxon>Chordata</taxon>
        <taxon>Craniata</taxon>
        <taxon>Vertebrata</taxon>
        <taxon>Euteleostomi</taxon>
        <taxon>Actinopterygii</taxon>
        <taxon>Neopterygii</taxon>
        <taxon>Teleostei</taxon>
        <taxon>Neoteleostei</taxon>
        <taxon>Acanthomorphata</taxon>
        <taxon>Gobiaria</taxon>
        <taxon>Gobiiformes</taxon>
        <taxon>Gobioidei</taxon>
        <taxon>Gobiidae</taxon>
        <taxon>Benthophilinae</taxon>
        <taxon>Neogobiini</taxon>
        <taxon>Neogobius</taxon>
    </lineage>
</organism>
<proteinExistence type="predicted"/>
<evidence type="ECO:0000313" key="2">
    <source>
        <dbReference type="Ensembl" id="ENSNMLP00000016861.1"/>
    </source>
</evidence>
<evidence type="ECO:0000256" key="1">
    <source>
        <dbReference type="SAM" id="MobiDB-lite"/>
    </source>
</evidence>
<dbReference type="Proteomes" id="UP000694523">
    <property type="component" value="Unplaced"/>
</dbReference>
<reference evidence="2" key="2">
    <citation type="submission" date="2025-09" db="UniProtKB">
        <authorList>
            <consortium name="Ensembl"/>
        </authorList>
    </citation>
    <scope>IDENTIFICATION</scope>
</reference>
<reference evidence="2" key="1">
    <citation type="submission" date="2025-08" db="UniProtKB">
        <authorList>
            <consortium name="Ensembl"/>
        </authorList>
    </citation>
    <scope>IDENTIFICATION</scope>
</reference>
<name>A0A8C6T8J4_9GOBI</name>